<dbReference type="GO" id="GO:0046872">
    <property type="term" value="F:metal ion binding"/>
    <property type="evidence" value="ECO:0007669"/>
    <property type="project" value="UniProtKB-KW"/>
</dbReference>
<reference evidence="4" key="1">
    <citation type="journal article" date="2020" name="mSystems">
        <title>Genome- and Community-Level Interaction Insights into Carbon Utilization and Element Cycling Functions of Hydrothermarchaeota in Hydrothermal Sediment.</title>
        <authorList>
            <person name="Zhou Z."/>
            <person name="Liu Y."/>
            <person name="Xu W."/>
            <person name="Pan J."/>
            <person name="Luo Z.H."/>
            <person name="Li M."/>
        </authorList>
    </citation>
    <scope>NUCLEOTIDE SEQUENCE [LARGE SCALE GENOMIC DNA]</scope>
    <source>
        <strain evidence="4">SpSt-1038</strain>
    </source>
</reference>
<accession>A0A7J3V1I6</accession>
<dbReference type="PANTHER" id="PTHR22789">
    <property type="entry name" value="FUCULOSE PHOSPHATE ALDOLASE"/>
    <property type="match status" value="1"/>
</dbReference>
<gene>
    <name evidence="4" type="ORF">ENL91_06025</name>
</gene>
<dbReference type="EMBL" id="DRVT01000071">
    <property type="protein sequence ID" value="HHI49709.1"/>
    <property type="molecule type" value="Genomic_DNA"/>
</dbReference>
<dbReference type="InterPro" id="IPR001303">
    <property type="entry name" value="Aldolase_II/adducin_N"/>
</dbReference>
<dbReference type="AlphaFoldDB" id="A0A7J3V1I6"/>
<dbReference type="InterPro" id="IPR050197">
    <property type="entry name" value="Aldolase_class_II_sugar_metab"/>
</dbReference>
<sequence>MKPAERGIKMDGTGGEMGAKLVWYMKALHARGLITGSGGNASVRLGGGDEILITPSGVYKAELEESDLVRMGLDGKVLDGRWKPSSEWRMHTEIYRKRGDVNAVIHVHSPYTTGLTIAGRNIGPITPEVALILPEIEVLEYVCPGTEDLGRLVGSRIAGKRALILQNHGVVSAGRDLLEAMTAIEVLEEGAITTFVASLMGGAKVIPKEEVELIKRVYKR</sequence>
<comment type="caution">
    <text evidence="4">The sequence shown here is derived from an EMBL/GenBank/DDBJ whole genome shotgun (WGS) entry which is preliminary data.</text>
</comment>
<dbReference type="GO" id="GO:0016832">
    <property type="term" value="F:aldehyde-lyase activity"/>
    <property type="evidence" value="ECO:0007669"/>
    <property type="project" value="TreeGrafter"/>
</dbReference>
<dbReference type="GO" id="GO:0005829">
    <property type="term" value="C:cytosol"/>
    <property type="evidence" value="ECO:0007669"/>
    <property type="project" value="TreeGrafter"/>
</dbReference>
<feature type="domain" description="Class II aldolase/adducin N-terminal" evidence="3">
    <location>
        <begin position="19"/>
        <end position="195"/>
    </location>
</feature>
<keyword evidence="1" id="KW-0479">Metal-binding</keyword>
<dbReference type="SUPFAM" id="SSF53639">
    <property type="entry name" value="AraD/HMP-PK domain-like"/>
    <property type="match status" value="1"/>
</dbReference>
<dbReference type="SMART" id="SM01007">
    <property type="entry name" value="Aldolase_II"/>
    <property type="match status" value="1"/>
</dbReference>
<dbReference type="Gene3D" id="3.40.225.10">
    <property type="entry name" value="Class II aldolase/adducin N-terminal domain"/>
    <property type="match status" value="1"/>
</dbReference>
<organism evidence="4">
    <name type="scientific">Candidatus Methanosuratincola petrocarbonis</name>
    <name type="common">ex Vanwonterghem et al. 2016</name>
    <dbReference type="NCBI Taxonomy" id="1867261"/>
    <lineage>
        <taxon>Archaea</taxon>
        <taxon>Thermoproteota</taxon>
        <taxon>Methanosuratincolia</taxon>
        <taxon>Candidatus Methanomethylicales</taxon>
        <taxon>Candidatus Methanomethylicaceae</taxon>
        <taxon>Candidatus Methanosuratincola (ex Vanwonterghem et al. 2016)</taxon>
    </lineage>
</organism>
<evidence type="ECO:0000313" key="4">
    <source>
        <dbReference type="EMBL" id="HHI49709.1"/>
    </source>
</evidence>
<proteinExistence type="predicted"/>
<evidence type="ECO:0000256" key="2">
    <source>
        <dbReference type="ARBA" id="ARBA00023239"/>
    </source>
</evidence>
<dbReference type="Pfam" id="PF00596">
    <property type="entry name" value="Aldolase_II"/>
    <property type="match status" value="1"/>
</dbReference>
<dbReference type="UniPathway" id="UPA00071"/>
<dbReference type="InterPro" id="IPR036409">
    <property type="entry name" value="Aldolase_II/adducin_N_sf"/>
</dbReference>
<dbReference type="GO" id="GO:0019323">
    <property type="term" value="P:pentose catabolic process"/>
    <property type="evidence" value="ECO:0007669"/>
    <property type="project" value="TreeGrafter"/>
</dbReference>
<keyword evidence="2" id="KW-0456">Lyase</keyword>
<evidence type="ECO:0000256" key="1">
    <source>
        <dbReference type="ARBA" id="ARBA00022723"/>
    </source>
</evidence>
<dbReference type="PANTHER" id="PTHR22789:SF0">
    <property type="entry name" value="3-OXO-TETRONATE 4-PHOSPHATE DECARBOXYLASE-RELATED"/>
    <property type="match status" value="1"/>
</dbReference>
<evidence type="ECO:0000259" key="3">
    <source>
        <dbReference type="SMART" id="SM01007"/>
    </source>
</evidence>
<protein>
    <submittedName>
        <fullName evidence="4">Class II aldolase/adducin family protein</fullName>
    </submittedName>
</protein>
<name>A0A7J3V1I6_9CREN</name>